<comment type="caution">
    <text evidence="1">The sequence shown here is derived from an EMBL/GenBank/DDBJ whole genome shotgun (WGS) entry which is preliminary data.</text>
</comment>
<dbReference type="AlphaFoldDB" id="A0A0F9U6A4"/>
<proteinExistence type="predicted"/>
<organism evidence="1">
    <name type="scientific">marine sediment metagenome</name>
    <dbReference type="NCBI Taxonomy" id="412755"/>
    <lineage>
        <taxon>unclassified sequences</taxon>
        <taxon>metagenomes</taxon>
        <taxon>ecological metagenomes</taxon>
    </lineage>
</organism>
<protein>
    <submittedName>
        <fullName evidence="1">Uncharacterized protein</fullName>
    </submittedName>
</protein>
<evidence type="ECO:0000313" key="1">
    <source>
        <dbReference type="EMBL" id="KKN56796.1"/>
    </source>
</evidence>
<name>A0A0F9U6A4_9ZZZZ</name>
<reference evidence="1" key="1">
    <citation type="journal article" date="2015" name="Nature">
        <title>Complex archaea that bridge the gap between prokaryotes and eukaryotes.</title>
        <authorList>
            <person name="Spang A."/>
            <person name="Saw J.H."/>
            <person name="Jorgensen S.L."/>
            <person name="Zaremba-Niedzwiedzka K."/>
            <person name="Martijn J."/>
            <person name="Lind A.E."/>
            <person name="van Eijk R."/>
            <person name="Schleper C."/>
            <person name="Guy L."/>
            <person name="Ettema T.J."/>
        </authorList>
    </citation>
    <scope>NUCLEOTIDE SEQUENCE</scope>
</reference>
<sequence length="59" mass="7045">MKVLIRYTVEADDSLRRSILNYSGEWKPGKLATREQIKNWFRQFGDTMQDDMEDPHPDD</sequence>
<gene>
    <name evidence="1" type="ORF">LCGC14_0568820</name>
</gene>
<dbReference type="EMBL" id="LAZR01000831">
    <property type="protein sequence ID" value="KKN56796.1"/>
    <property type="molecule type" value="Genomic_DNA"/>
</dbReference>
<accession>A0A0F9U6A4</accession>